<reference evidence="6" key="1">
    <citation type="submission" date="2023-02" db="EMBL/GenBank/DDBJ databases">
        <title>Genome of toxic invasive species Heracleum sosnowskyi carries increased number of genes despite the absence of recent whole-genome duplications.</title>
        <authorList>
            <person name="Schelkunov M."/>
            <person name="Shtratnikova V."/>
            <person name="Makarenko M."/>
            <person name="Klepikova A."/>
            <person name="Omelchenko D."/>
            <person name="Novikova G."/>
            <person name="Obukhova E."/>
            <person name="Bogdanov V."/>
            <person name="Penin A."/>
            <person name="Logacheva M."/>
        </authorList>
    </citation>
    <scope>NUCLEOTIDE SEQUENCE</scope>
    <source>
        <strain evidence="6">Hsosn_3</strain>
        <tissue evidence="6">Leaf</tissue>
    </source>
</reference>
<dbReference type="AlphaFoldDB" id="A0AAD8IAV3"/>
<dbReference type="InterPro" id="IPR032861">
    <property type="entry name" value="TAXi_N"/>
</dbReference>
<evidence type="ECO:0000256" key="2">
    <source>
        <dbReference type="ARBA" id="ARBA00022670"/>
    </source>
</evidence>
<evidence type="ECO:0000256" key="4">
    <source>
        <dbReference type="SAM" id="SignalP"/>
    </source>
</evidence>
<feature type="domain" description="Peptidase A1" evidence="5">
    <location>
        <begin position="88"/>
        <end position="262"/>
    </location>
</feature>
<evidence type="ECO:0000256" key="3">
    <source>
        <dbReference type="ARBA" id="ARBA00022801"/>
    </source>
</evidence>
<dbReference type="SUPFAM" id="SSF50630">
    <property type="entry name" value="Acid proteases"/>
    <property type="match status" value="1"/>
</dbReference>
<dbReference type="PROSITE" id="PS51767">
    <property type="entry name" value="PEPTIDASE_A1"/>
    <property type="match status" value="1"/>
</dbReference>
<accession>A0AAD8IAV3</accession>
<dbReference type="Gene3D" id="2.40.70.10">
    <property type="entry name" value="Acid Proteases"/>
    <property type="match status" value="1"/>
</dbReference>
<dbReference type="PANTHER" id="PTHR47967">
    <property type="entry name" value="OS07G0603500 PROTEIN-RELATED"/>
    <property type="match status" value="1"/>
</dbReference>
<keyword evidence="4" id="KW-0732">Signal</keyword>
<dbReference type="GO" id="GO:0006508">
    <property type="term" value="P:proteolysis"/>
    <property type="evidence" value="ECO:0007669"/>
    <property type="project" value="UniProtKB-KW"/>
</dbReference>
<dbReference type="Pfam" id="PF14543">
    <property type="entry name" value="TAXi_N"/>
    <property type="match status" value="1"/>
</dbReference>
<proteinExistence type="inferred from homology"/>
<dbReference type="InterPro" id="IPR051708">
    <property type="entry name" value="Plant_Aspart_Prot_A1"/>
</dbReference>
<evidence type="ECO:0000259" key="5">
    <source>
        <dbReference type="PROSITE" id="PS51767"/>
    </source>
</evidence>
<dbReference type="Proteomes" id="UP001237642">
    <property type="component" value="Unassembled WGS sequence"/>
</dbReference>
<evidence type="ECO:0000313" key="7">
    <source>
        <dbReference type="Proteomes" id="UP001237642"/>
    </source>
</evidence>
<feature type="signal peptide" evidence="4">
    <location>
        <begin position="1"/>
        <end position="28"/>
    </location>
</feature>
<keyword evidence="3" id="KW-0378">Hydrolase</keyword>
<organism evidence="6 7">
    <name type="scientific">Heracleum sosnowskyi</name>
    <dbReference type="NCBI Taxonomy" id="360622"/>
    <lineage>
        <taxon>Eukaryota</taxon>
        <taxon>Viridiplantae</taxon>
        <taxon>Streptophyta</taxon>
        <taxon>Embryophyta</taxon>
        <taxon>Tracheophyta</taxon>
        <taxon>Spermatophyta</taxon>
        <taxon>Magnoliopsida</taxon>
        <taxon>eudicotyledons</taxon>
        <taxon>Gunneridae</taxon>
        <taxon>Pentapetalae</taxon>
        <taxon>asterids</taxon>
        <taxon>campanulids</taxon>
        <taxon>Apiales</taxon>
        <taxon>Apiaceae</taxon>
        <taxon>Apioideae</taxon>
        <taxon>apioid superclade</taxon>
        <taxon>Tordylieae</taxon>
        <taxon>Tordyliinae</taxon>
        <taxon>Heracleum</taxon>
    </lineage>
</organism>
<dbReference type="GO" id="GO:0005576">
    <property type="term" value="C:extracellular region"/>
    <property type="evidence" value="ECO:0007669"/>
    <property type="project" value="TreeGrafter"/>
</dbReference>
<comment type="similarity">
    <text evidence="1">Belongs to the peptidase A1 family.</text>
</comment>
<reference evidence="6" key="2">
    <citation type="submission" date="2023-05" db="EMBL/GenBank/DDBJ databases">
        <authorList>
            <person name="Schelkunov M.I."/>
        </authorList>
    </citation>
    <scope>NUCLEOTIDE SEQUENCE</scope>
    <source>
        <strain evidence="6">Hsosn_3</strain>
        <tissue evidence="6">Leaf</tissue>
    </source>
</reference>
<protein>
    <recommendedName>
        <fullName evidence="5">Peptidase A1 domain-containing protein</fullName>
    </recommendedName>
</protein>
<evidence type="ECO:0000256" key="1">
    <source>
        <dbReference type="ARBA" id="ARBA00007447"/>
    </source>
</evidence>
<keyword evidence="7" id="KW-1185">Reference proteome</keyword>
<dbReference type="EMBL" id="JAUIZM010000005">
    <property type="protein sequence ID" value="KAK1381671.1"/>
    <property type="molecule type" value="Genomic_DNA"/>
</dbReference>
<keyword evidence="2" id="KW-0645">Protease</keyword>
<feature type="chain" id="PRO_5042265610" description="Peptidase A1 domain-containing protein" evidence="4">
    <location>
        <begin position="29"/>
        <end position="262"/>
    </location>
</feature>
<dbReference type="PANTHER" id="PTHR47967:SF14">
    <property type="entry name" value="EUKARYOTIC ASPARTYL PROTEASE FAMILY PROTEIN"/>
    <property type="match status" value="1"/>
</dbReference>
<dbReference type="InterPro" id="IPR033121">
    <property type="entry name" value="PEPTIDASE_A1"/>
</dbReference>
<sequence length="262" mass="29871">MITTNSLFVMTLWLILLCVATSTPSANANTTNKNPNTLSFKLLHRSTIPLFENEKFQQFLENNKQLSLQDSEFYTSNHLFQATTAYVYFVNLSIGEPLVPQYLAVDTGSSMVWIDANLRNKRYYYKPRFSSTYNIVNCSSPECSLNKIFICYFKTISVFIKIPTVMILTTHLVGLERFGFSDGYLDQVLFGVATETWGLVVGSPNFNRMLGLGPQPSSLLRSFSRKNFTYCIDDIFKSSSRLSFLQLGDIEDWDYGDNNVRS</sequence>
<dbReference type="InterPro" id="IPR021109">
    <property type="entry name" value="Peptidase_aspartic_dom_sf"/>
</dbReference>
<gene>
    <name evidence="6" type="ORF">POM88_019406</name>
</gene>
<name>A0AAD8IAV3_9APIA</name>
<comment type="caution">
    <text evidence="6">The sequence shown here is derived from an EMBL/GenBank/DDBJ whole genome shotgun (WGS) entry which is preliminary data.</text>
</comment>
<evidence type="ECO:0000313" key="6">
    <source>
        <dbReference type="EMBL" id="KAK1381671.1"/>
    </source>
</evidence>
<dbReference type="GO" id="GO:0008233">
    <property type="term" value="F:peptidase activity"/>
    <property type="evidence" value="ECO:0007669"/>
    <property type="project" value="UniProtKB-KW"/>
</dbReference>